<dbReference type="InterPro" id="IPR043428">
    <property type="entry name" value="LivM-like"/>
</dbReference>
<dbReference type="GO" id="GO:0015658">
    <property type="term" value="F:branched-chain amino acid transmembrane transporter activity"/>
    <property type="evidence" value="ECO:0007669"/>
    <property type="project" value="InterPro"/>
</dbReference>
<name>A0A0U2W0G0_9BACL</name>
<gene>
    <name evidence="6" type="ORF">IJ22_49290</name>
</gene>
<dbReference type="Pfam" id="PF02653">
    <property type="entry name" value="BPD_transp_2"/>
    <property type="match status" value="1"/>
</dbReference>
<dbReference type="InterPro" id="IPR001851">
    <property type="entry name" value="ABC_transp_permease"/>
</dbReference>
<dbReference type="GO" id="GO:0005886">
    <property type="term" value="C:plasma membrane"/>
    <property type="evidence" value="ECO:0007669"/>
    <property type="project" value="UniProtKB-SubCell"/>
</dbReference>
<evidence type="ECO:0000256" key="4">
    <source>
        <dbReference type="ARBA" id="ARBA00022989"/>
    </source>
</evidence>
<comment type="subcellular location">
    <subcellularLocation>
        <location evidence="1">Cell membrane</location>
        <topology evidence="1">Multi-pass membrane protein</topology>
    </subcellularLocation>
</comment>
<evidence type="ECO:0000313" key="7">
    <source>
        <dbReference type="Proteomes" id="UP000061660"/>
    </source>
</evidence>
<evidence type="ECO:0000256" key="5">
    <source>
        <dbReference type="ARBA" id="ARBA00023136"/>
    </source>
</evidence>
<keyword evidence="2" id="KW-1003">Cell membrane</keyword>
<dbReference type="PANTHER" id="PTHR30482">
    <property type="entry name" value="HIGH-AFFINITY BRANCHED-CHAIN AMINO ACID TRANSPORT SYSTEM PERMEASE"/>
    <property type="match status" value="1"/>
</dbReference>
<organism evidence="6 7">
    <name type="scientific">Paenibacillus naphthalenovorans</name>
    <dbReference type="NCBI Taxonomy" id="162209"/>
    <lineage>
        <taxon>Bacteria</taxon>
        <taxon>Bacillati</taxon>
        <taxon>Bacillota</taxon>
        <taxon>Bacilli</taxon>
        <taxon>Bacillales</taxon>
        <taxon>Paenibacillaceae</taxon>
        <taxon>Paenibacillus</taxon>
    </lineage>
</organism>
<keyword evidence="5" id="KW-0472">Membrane</keyword>
<sequence length="336" mass="36590">MKTKTAVIALVSALAIGLIVPFIGAQNAYFYTVCSYILVWIILGQAWNLLGGFTGQISFGHAMFLGIGAYASMIFMNELNMDMFLSMALSALLAGLFSLPLGKLIFRLRGPYLGLGTLAMAEILLIIARNWKSVTNGGEGIMLESGGTFLGISVSDKQEYFFLGLALTVLVCLFISYLMKTKTGYSLIAIRENEDAAESMGIHAARYKSLSLFLSAAITGLGGSYYGLFNKFIDPEMAFTVHLSAEMIFVTVIGGIGTIAGPIIGSTLLIGLQEYLKGIPALQTYPSLYLVIYGLMIMAVIVYLPGGMVDGIKKWMTRMKKRRGEPHELTENRPHY</sequence>
<keyword evidence="7" id="KW-1185">Reference proteome</keyword>
<dbReference type="KEGG" id="pnp:IJ22_49290"/>
<dbReference type="OrthoDB" id="9789927at2"/>
<dbReference type="STRING" id="162209.IJ22_49290"/>
<dbReference type="PATRIC" id="fig|162209.4.peg.5207"/>
<dbReference type="EMBL" id="CP013652">
    <property type="protein sequence ID" value="ALS25191.1"/>
    <property type="molecule type" value="Genomic_DNA"/>
</dbReference>
<accession>A0A0U2W0G0</accession>
<dbReference type="CDD" id="cd06581">
    <property type="entry name" value="TM_PBP1_LivM_like"/>
    <property type="match status" value="1"/>
</dbReference>
<reference evidence="6 7" key="2">
    <citation type="journal article" date="2016" name="Genome Announc.">
        <title>Complete Genome Sequences of Two Interactive Moderate Thermophiles, Paenibacillus napthalenovorans 32O-Y and Paenibacillus sp. 32O-W.</title>
        <authorList>
            <person name="Butler R.R.III."/>
            <person name="Wang J."/>
            <person name="Stark B.C."/>
            <person name="Pombert J.F."/>
        </authorList>
    </citation>
    <scope>NUCLEOTIDE SEQUENCE [LARGE SCALE GENOMIC DNA]</scope>
    <source>
        <strain evidence="6 7">32O-Y</strain>
    </source>
</reference>
<dbReference type="PANTHER" id="PTHR30482:SF10">
    <property type="entry name" value="HIGH-AFFINITY BRANCHED-CHAIN AMINO ACID TRANSPORT PROTEIN BRAE"/>
    <property type="match status" value="1"/>
</dbReference>
<keyword evidence="4" id="KW-1133">Transmembrane helix</keyword>
<proteinExistence type="predicted"/>
<evidence type="ECO:0000256" key="1">
    <source>
        <dbReference type="ARBA" id="ARBA00004651"/>
    </source>
</evidence>
<dbReference type="AlphaFoldDB" id="A0A0U2W0G0"/>
<evidence type="ECO:0000313" key="6">
    <source>
        <dbReference type="EMBL" id="ALS25191.1"/>
    </source>
</evidence>
<reference evidence="7" key="1">
    <citation type="submission" date="2015-12" db="EMBL/GenBank/DDBJ databases">
        <title>Complete genome sequences of two moderately thermophilic Paenibacillus species.</title>
        <authorList>
            <person name="Butler R.III."/>
            <person name="Wang J."/>
            <person name="Stark B.C."/>
            <person name="Pombert J.-F."/>
        </authorList>
    </citation>
    <scope>NUCLEOTIDE SEQUENCE [LARGE SCALE GENOMIC DNA]</scope>
    <source>
        <strain evidence="7">32O-Y</strain>
    </source>
</reference>
<protein>
    <submittedName>
        <fullName evidence="6">Leucine/isoleucine/valine transporter permease</fullName>
    </submittedName>
</protein>
<evidence type="ECO:0000256" key="3">
    <source>
        <dbReference type="ARBA" id="ARBA00022692"/>
    </source>
</evidence>
<keyword evidence="3" id="KW-0812">Transmembrane</keyword>
<evidence type="ECO:0000256" key="2">
    <source>
        <dbReference type="ARBA" id="ARBA00022475"/>
    </source>
</evidence>
<dbReference type="RefSeq" id="WP_062410608.1">
    <property type="nucleotide sequence ID" value="NZ_BJCS01000009.1"/>
</dbReference>
<dbReference type="Proteomes" id="UP000061660">
    <property type="component" value="Chromosome"/>
</dbReference>